<evidence type="ECO:0000313" key="3">
    <source>
        <dbReference type="Proteomes" id="UP000555756"/>
    </source>
</evidence>
<gene>
    <name evidence="2" type="ORF">HLH34_13755</name>
</gene>
<dbReference type="AlphaFoldDB" id="A0A7W4JU80"/>
<keyword evidence="1" id="KW-1133">Transmembrane helix</keyword>
<proteinExistence type="predicted"/>
<feature type="transmembrane region" description="Helical" evidence="1">
    <location>
        <begin position="6"/>
        <end position="28"/>
    </location>
</feature>
<keyword evidence="1" id="KW-0812">Transmembrane</keyword>
<keyword evidence="3" id="KW-1185">Reference proteome</keyword>
<dbReference type="PROSITE" id="PS00409">
    <property type="entry name" value="PROKAR_NTER_METHYL"/>
    <property type="match status" value="1"/>
</dbReference>
<keyword evidence="1" id="KW-0472">Membrane</keyword>
<name>A0A7W4JU80_9PROT</name>
<organism evidence="2 3">
    <name type="scientific">Gluconacetobacter azotocaptans</name>
    <dbReference type="NCBI Taxonomy" id="142834"/>
    <lineage>
        <taxon>Bacteria</taxon>
        <taxon>Pseudomonadati</taxon>
        <taxon>Pseudomonadota</taxon>
        <taxon>Alphaproteobacteria</taxon>
        <taxon>Acetobacterales</taxon>
        <taxon>Acetobacteraceae</taxon>
        <taxon>Gluconacetobacter</taxon>
    </lineage>
</organism>
<reference evidence="2 3" key="1">
    <citation type="submission" date="2020-04" db="EMBL/GenBank/DDBJ databases">
        <title>Description of novel Gluconacetobacter.</title>
        <authorList>
            <person name="Sombolestani A."/>
        </authorList>
    </citation>
    <scope>NUCLEOTIDE SEQUENCE [LARGE SCALE GENOMIC DNA]</scope>
    <source>
        <strain evidence="2 3">LMG 21311</strain>
    </source>
</reference>
<dbReference type="Proteomes" id="UP000555756">
    <property type="component" value="Unassembled WGS sequence"/>
</dbReference>
<accession>A0A7W4JU80</accession>
<dbReference type="EMBL" id="JABEQF010000011">
    <property type="protein sequence ID" value="MBB2191012.1"/>
    <property type="molecule type" value="Genomic_DNA"/>
</dbReference>
<sequence>MRDRDAGFTLIEVLIAFVIAMLALGVVYEGMIGGIAATQLSNRTEEAISRAQSHLAAVGHGLRIAPLVQGGDDGSGFTWQIRIVPDQSGVADQGPAMVLYQVEVTESWPDATTAGGHRTVVLRTRRLGTRVGAP</sequence>
<evidence type="ECO:0000313" key="2">
    <source>
        <dbReference type="EMBL" id="MBB2191012.1"/>
    </source>
</evidence>
<dbReference type="InterPro" id="IPR012902">
    <property type="entry name" value="N_methyl_site"/>
</dbReference>
<dbReference type="Pfam" id="PF07963">
    <property type="entry name" value="N_methyl"/>
    <property type="match status" value="1"/>
</dbReference>
<protein>
    <submittedName>
        <fullName evidence="2">Pseudopilin I</fullName>
    </submittedName>
</protein>
<comment type="caution">
    <text evidence="2">The sequence shown here is derived from an EMBL/GenBank/DDBJ whole genome shotgun (WGS) entry which is preliminary data.</text>
</comment>
<dbReference type="RefSeq" id="WP_183120195.1">
    <property type="nucleotide sequence ID" value="NZ_JAFFJD010000012.1"/>
</dbReference>
<evidence type="ECO:0000256" key="1">
    <source>
        <dbReference type="SAM" id="Phobius"/>
    </source>
</evidence>
<dbReference type="SUPFAM" id="SSF54523">
    <property type="entry name" value="Pili subunits"/>
    <property type="match status" value="1"/>
</dbReference>
<dbReference type="InterPro" id="IPR045584">
    <property type="entry name" value="Pilin-like"/>
</dbReference>